<dbReference type="EMBL" id="JAABOE010000088">
    <property type="protein sequence ID" value="KAF3168021.1"/>
    <property type="molecule type" value="Genomic_DNA"/>
</dbReference>
<dbReference type="OrthoDB" id="5430544at2759"/>
<accession>A0A7C8PHD4</accession>
<organism evidence="2 4">
    <name type="scientific">Orbilia oligospora</name>
    <name type="common">Nematode-trapping fungus</name>
    <name type="synonym">Arthrobotrys oligospora</name>
    <dbReference type="NCBI Taxonomy" id="2813651"/>
    <lineage>
        <taxon>Eukaryota</taxon>
        <taxon>Fungi</taxon>
        <taxon>Dikarya</taxon>
        <taxon>Ascomycota</taxon>
        <taxon>Pezizomycotina</taxon>
        <taxon>Orbiliomycetes</taxon>
        <taxon>Orbiliales</taxon>
        <taxon>Orbiliaceae</taxon>
        <taxon>Orbilia</taxon>
    </lineage>
</organism>
<evidence type="ECO:0000313" key="3">
    <source>
        <dbReference type="EMBL" id="KAF3218477.1"/>
    </source>
</evidence>
<name>A0A7C8PHD4_ORBOL</name>
<reference evidence="2 4" key="1">
    <citation type="submission" date="2019-06" db="EMBL/GenBank/DDBJ databases">
        <authorList>
            <person name="Palmer J.M."/>
        </authorList>
    </citation>
    <scope>NUCLEOTIDE SEQUENCE [LARGE SCALE GENOMIC DNA]</scope>
    <source>
        <strain evidence="3">TWF679</strain>
        <strain evidence="2 4">TWF788</strain>
    </source>
</reference>
<comment type="caution">
    <text evidence="2">The sequence shown here is derived from an EMBL/GenBank/DDBJ whole genome shotgun (WGS) entry which is preliminary data.</text>
</comment>
<dbReference type="Proteomes" id="UP000614610">
    <property type="component" value="Unassembled WGS sequence"/>
</dbReference>
<feature type="compositionally biased region" description="Pro residues" evidence="1">
    <location>
        <begin position="1"/>
        <end position="10"/>
    </location>
</feature>
<protein>
    <submittedName>
        <fullName evidence="2">Uncharacterized protein</fullName>
    </submittedName>
</protein>
<gene>
    <name evidence="3" type="ORF">TWF679_001004</name>
    <name evidence="2" type="ORF">TWF788_010995</name>
</gene>
<evidence type="ECO:0000313" key="2">
    <source>
        <dbReference type="EMBL" id="KAF3168021.1"/>
    </source>
</evidence>
<dbReference type="EMBL" id="WIWT01000011">
    <property type="protein sequence ID" value="KAF3218477.1"/>
    <property type="molecule type" value="Genomic_DNA"/>
</dbReference>
<proteinExistence type="predicted"/>
<evidence type="ECO:0000256" key="1">
    <source>
        <dbReference type="SAM" id="MobiDB-lite"/>
    </source>
</evidence>
<sequence>MPKCPPPLLPPTSYTELPLPPPPSPQIPPSYPHTHTIHYPLCTHTLPNQIFLPKPPITVDTNHHHHHHHRKTTLLCICPNIPNILPKIFINPQTGIASITGAELAVEVNNTSVCNDCLKKLEKDARKKLGKRKRKGGWERL</sequence>
<feature type="region of interest" description="Disordered" evidence="1">
    <location>
        <begin position="1"/>
        <end position="30"/>
    </location>
</feature>
<dbReference type="AlphaFoldDB" id="A0A7C8PHD4"/>
<feature type="compositionally biased region" description="Pro residues" evidence="1">
    <location>
        <begin position="18"/>
        <end position="30"/>
    </location>
</feature>
<dbReference type="Proteomes" id="UP000479691">
    <property type="component" value="Unassembled WGS sequence"/>
</dbReference>
<evidence type="ECO:0000313" key="4">
    <source>
        <dbReference type="Proteomes" id="UP000479691"/>
    </source>
</evidence>